<proteinExistence type="inferred from homology"/>
<dbReference type="SMART" id="SM00490">
    <property type="entry name" value="HELICc"/>
    <property type="match status" value="1"/>
</dbReference>
<evidence type="ECO:0000313" key="11">
    <source>
        <dbReference type="EMBL" id="KIX93560.1"/>
    </source>
</evidence>
<dbReference type="InterPro" id="IPR001650">
    <property type="entry name" value="Helicase_C-like"/>
</dbReference>
<dbReference type="CDD" id="cd18787">
    <property type="entry name" value="SF2_C_DEAD"/>
    <property type="match status" value="1"/>
</dbReference>
<dbReference type="VEuPathDB" id="FungiDB:Z520_10738"/>
<dbReference type="RefSeq" id="XP_016627683.1">
    <property type="nucleotide sequence ID" value="XM_016781230.1"/>
</dbReference>
<dbReference type="InterPro" id="IPR011545">
    <property type="entry name" value="DEAD/DEAH_box_helicase_dom"/>
</dbReference>
<dbReference type="PROSITE" id="PS00039">
    <property type="entry name" value="DEAD_ATP_HELICASE"/>
    <property type="match status" value="1"/>
</dbReference>
<accession>A0A0D2GVE5</accession>
<keyword evidence="3 8" id="KW-0378">Hydrolase</keyword>
<comment type="catalytic activity">
    <reaction evidence="7">
        <text>ATP + H2O = ADP + phosphate + H(+)</text>
        <dbReference type="Rhea" id="RHEA:13065"/>
        <dbReference type="ChEBI" id="CHEBI:15377"/>
        <dbReference type="ChEBI" id="CHEBI:15378"/>
        <dbReference type="ChEBI" id="CHEBI:30616"/>
        <dbReference type="ChEBI" id="CHEBI:43474"/>
        <dbReference type="ChEBI" id="CHEBI:456216"/>
        <dbReference type="EC" id="3.6.4.13"/>
    </reaction>
</comment>
<evidence type="ECO:0000313" key="12">
    <source>
        <dbReference type="Proteomes" id="UP000053411"/>
    </source>
</evidence>
<dbReference type="EC" id="3.6.4.13" evidence="1"/>
<evidence type="ECO:0000256" key="2">
    <source>
        <dbReference type="ARBA" id="ARBA00022741"/>
    </source>
</evidence>
<protein>
    <recommendedName>
        <fullName evidence="1">RNA helicase</fullName>
        <ecNumber evidence="1">3.6.4.13</ecNumber>
    </recommendedName>
</protein>
<feature type="domain" description="Helicase C-terminal" evidence="10">
    <location>
        <begin position="265"/>
        <end position="426"/>
    </location>
</feature>
<name>A0A0D2GVE5_9EURO</name>
<evidence type="ECO:0000259" key="9">
    <source>
        <dbReference type="PROSITE" id="PS51192"/>
    </source>
</evidence>
<dbReference type="Proteomes" id="UP000053411">
    <property type="component" value="Unassembled WGS sequence"/>
</dbReference>
<evidence type="ECO:0000256" key="6">
    <source>
        <dbReference type="ARBA" id="ARBA00022884"/>
    </source>
</evidence>
<evidence type="ECO:0000256" key="4">
    <source>
        <dbReference type="ARBA" id="ARBA00022806"/>
    </source>
</evidence>
<dbReference type="InterPro" id="IPR000629">
    <property type="entry name" value="RNA-helicase_DEAD-box_CS"/>
</dbReference>
<keyword evidence="2 8" id="KW-0547">Nucleotide-binding</keyword>
<dbReference type="Pfam" id="PF00271">
    <property type="entry name" value="Helicase_C"/>
    <property type="match status" value="1"/>
</dbReference>
<sequence length="426" mass="47888">MADTGLSEVPESQIESNYDEVTDSFDAMGLKPELLRDLQLSSNALYSLSFKVRGEFWHPVLIPGLGIDLGPTRTNFGSTQRHQLTNSREGKDVIAQAQSGTGKTATFSISALQKIDPNLKACQALILAPTRELAQQIQKVVVAIGDFMNVECHACIGGTNVREDMKALQDGPQVVVGTPGRVHDMIQRRVLKTDSMKMFILDEADEMLSRGFTEQIYDIFQLLPQSTQVVLLSATMPQDVLEVTTKFMRDPVRILVKKAELTLEGIKQFYIAVEKEEWKLDTLSDLYETVTITQAVIFCNTRRKVDWLTDKLQARDFTVSAMHGDMEQAQRDVIMKEFRSGSSRVLIATDLLARGIDVQQVSLVINYDLPANRENYIHRIGRGGRFGRKGVAINFVTADDVRMMREIEQFYSTQIEEMPMNVADLI</sequence>
<dbReference type="InterPro" id="IPR027417">
    <property type="entry name" value="P-loop_NTPase"/>
</dbReference>
<dbReference type="GeneID" id="27716484"/>
<dbReference type="STRING" id="1442371.A0A0D2GVE5"/>
<dbReference type="SUPFAM" id="SSF52540">
    <property type="entry name" value="P-loop containing nucleoside triphosphate hydrolases"/>
    <property type="match status" value="1"/>
</dbReference>
<evidence type="ECO:0000256" key="1">
    <source>
        <dbReference type="ARBA" id="ARBA00012552"/>
    </source>
</evidence>
<feature type="domain" description="Helicase ATP-binding" evidence="9">
    <location>
        <begin position="84"/>
        <end position="254"/>
    </location>
</feature>
<dbReference type="InterPro" id="IPR014001">
    <property type="entry name" value="Helicase_ATP-bd"/>
</dbReference>
<dbReference type="SMART" id="SM00487">
    <property type="entry name" value="DEXDc"/>
    <property type="match status" value="1"/>
</dbReference>
<dbReference type="GO" id="GO:0003724">
    <property type="term" value="F:RNA helicase activity"/>
    <property type="evidence" value="ECO:0007669"/>
    <property type="project" value="UniProtKB-EC"/>
</dbReference>
<evidence type="ECO:0000256" key="5">
    <source>
        <dbReference type="ARBA" id="ARBA00022840"/>
    </source>
</evidence>
<evidence type="ECO:0000256" key="3">
    <source>
        <dbReference type="ARBA" id="ARBA00022801"/>
    </source>
</evidence>
<evidence type="ECO:0000256" key="8">
    <source>
        <dbReference type="RuleBase" id="RU000492"/>
    </source>
</evidence>
<dbReference type="Gene3D" id="3.40.50.300">
    <property type="entry name" value="P-loop containing nucleotide triphosphate hydrolases"/>
    <property type="match status" value="2"/>
</dbReference>
<dbReference type="PANTHER" id="PTHR47958">
    <property type="entry name" value="ATP-DEPENDENT RNA HELICASE DBP3"/>
    <property type="match status" value="1"/>
</dbReference>
<dbReference type="PROSITE" id="PS51194">
    <property type="entry name" value="HELICASE_CTER"/>
    <property type="match status" value="1"/>
</dbReference>
<dbReference type="AlphaFoldDB" id="A0A0D2GVE5"/>
<keyword evidence="12" id="KW-1185">Reference proteome</keyword>
<dbReference type="PROSITE" id="PS51192">
    <property type="entry name" value="HELICASE_ATP_BIND_1"/>
    <property type="match status" value="1"/>
</dbReference>
<dbReference type="GO" id="GO:0003723">
    <property type="term" value="F:RNA binding"/>
    <property type="evidence" value="ECO:0007669"/>
    <property type="project" value="UniProtKB-KW"/>
</dbReference>
<gene>
    <name evidence="11" type="ORF">Z520_10738</name>
</gene>
<dbReference type="FunFam" id="3.40.50.300:FF:000031">
    <property type="entry name" value="Eukaryotic initiation factor 4A-III"/>
    <property type="match status" value="1"/>
</dbReference>
<comment type="similarity">
    <text evidence="8">Belongs to the DEAD box helicase family.</text>
</comment>
<keyword evidence="6" id="KW-0694">RNA-binding</keyword>
<dbReference type="GO" id="GO:0005524">
    <property type="term" value="F:ATP binding"/>
    <property type="evidence" value="ECO:0007669"/>
    <property type="project" value="UniProtKB-KW"/>
</dbReference>
<dbReference type="Pfam" id="PF00270">
    <property type="entry name" value="DEAD"/>
    <property type="match status" value="1"/>
</dbReference>
<dbReference type="GO" id="GO:0016787">
    <property type="term" value="F:hydrolase activity"/>
    <property type="evidence" value="ECO:0007669"/>
    <property type="project" value="UniProtKB-KW"/>
</dbReference>
<dbReference type="OrthoDB" id="10265785at2759"/>
<evidence type="ECO:0000256" key="7">
    <source>
        <dbReference type="ARBA" id="ARBA00047984"/>
    </source>
</evidence>
<keyword evidence="4 8" id="KW-0347">Helicase</keyword>
<evidence type="ECO:0000259" key="10">
    <source>
        <dbReference type="PROSITE" id="PS51194"/>
    </source>
</evidence>
<organism evidence="11 12">
    <name type="scientific">Fonsecaea multimorphosa CBS 102226</name>
    <dbReference type="NCBI Taxonomy" id="1442371"/>
    <lineage>
        <taxon>Eukaryota</taxon>
        <taxon>Fungi</taxon>
        <taxon>Dikarya</taxon>
        <taxon>Ascomycota</taxon>
        <taxon>Pezizomycotina</taxon>
        <taxon>Eurotiomycetes</taxon>
        <taxon>Chaetothyriomycetidae</taxon>
        <taxon>Chaetothyriales</taxon>
        <taxon>Herpotrichiellaceae</taxon>
        <taxon>Fonsecaea</taxon>
    </lineage>
</organism>
<keyword evidence="5 8" id="KW-0067">ATP-binding</keyword>
<dbReference type="EMBL" id="KN848093">
    <property type="protein sequence ID" value="KIX93560.1"/>
    <property type="molecule type" value="Genomic_DNA"/>
</dbReference>
<reference evidence="11 12" key="1">
    <citation type="submission" date="2015-01" db="EMBL/GenBank/DDBJ databases">
        <title>The Genome Sequence of Fonsecaea multimorphosa CBS 102226.</title>
        <authorList>
            <consortium name="The Broad Institute Genomics Platform"/>
            <person name="Cuomo C."/>
            <person name="de Hoog S."/>
            <person name="Gorbushina A."/>
            <person name="Stielow B."/>
            <person name="Teixiera M."/>
            <person name="Abouelleil A."/>
            <person name="Chapman S.B."/>
            <person name="Priest M."/>
            <person name="Young S.K."/>
            <person name="Wortman J."/>
            <person name="Nusbaum C."/>
            <person name="Birren B."/>
        </authorList>
    </citation>
    <scope>NUCLEOTIDE SEQUENCE [LARGE SCALE GENOMIC DNA]</scope>
    <source>
        <strain evidence="11 12">CBS 102226</strain>
    </source>
</reference>